<evidence type="ECO:0000313" key="2">
    <source>
        <dbReference type="EMBL" id="MBW8183628.1"/>
    </source>
</evidence>
<feature type="chain" id="PRO_5047134039" evidence="1">
    <location>
        <begin position="26"/>
        <end position="124"/>
    </location>
</feature>
<comment type="caution">
    <text evidence="2">The sequence shown here is derived from an EMBL/GenBank/DDBJ whole genome shotgun (WGS) entry which is preliminary data.</text>
</comment>
<dbReference type="Proteomes" id="UP001195963">
    <property type="component" value="Unassembled WGS sequence"/>
</dbReference>
<proteinExistence type="predicted"/>
<dbReference type="RefSeq" id="WP_220109229.1">
    <property type="nucleotide sequence ID" value="NZ_JAHZST010000004.1"/>
</dbReference>
<gene>
    <name evidence="2" type="ORF">K0625_08100</name>
</gene>
<name>A0ABS7E2Q4_9GAMM</name>
<dbReference type="EMBL" id="JAHZST010000004">
    <property type="protein sequence ID" value="MBW8183628.1"/>
    <property type="molecule type" value="Genomic_DNA"/>
</dbReference>
<sequence length="124" mass="13674">MNINRNSSLLLGLALLATTALPTLATDRNPGVICAEKQFITAIDFGYVTNIKGGPDWANAVNVHLANGVEIPLNYKYNANDDGGKSIIAALRMAFSFNREVTLWDHDHNNCDDFDQVRVHPTLY</sequence>
<feature type="signal peptide" evidence="1">
    <location>
        <begin position="1"/>
        <end position="25"/>
    </location>
</feature>
<organism evidence="2 3">
    <name type="scientific">Shewanella nanhaiensis</name>
    <dbReference type="NCBI Taxonomy" id="2864872"/>
    <lineage>
        <taxon>Bacteria</taxon>
        <taxon>Pseudomonadati</taxon>
        <taxon>Pseudomonadota</taxon>
        <taxon>Gammaproteobacteria</taxon>
        <taxon>Alteromonadales</taxon>
        <taxon>Shewanellaceae</taxon>
        <taxon>Shewanella</taxon>
    </lineage>
</organism>
<protein>
    <submittedName>
        <fullName evidence="2">Uncharacterized protein</fullName>
    </submittedName>
</protein>
<accession>A0ABS7E2Q4</accession>
<evidence type="ECO:0000313" key="3">
    <source>
        <dbReference type="Proteomes" id="UP001195963"/>
    </source>
</evidence>
<evidence type="ECO:0000256" key="1">
    <source>
        <dbReference type="SAM" id="SignalP"/>
    </source>
</evidence>
<keyword evidence="1" id="KW-0732">Signal</keyword>
<reference evidence="2 3" key="1">
    <citation type="submission" date="2021-07" db="EMBL/GenBank/DDBJ databases">
        <title>Shewanella sp. nov, isolated from SCS.</title>
        <authorList>
            <person name="Cao W.R."/>
        </authorList>
    </citation>
    <scope>NUCLEOTIDE SEQUENCE [LARGE SCALE GENOMIC DNA]</scope>
    <source>
        <strain evidence="2 3">NR704-98</strain>
    </source>
</reference>
<keyword evidence="3" id="KW-1185">Reference proteome</keyword>